<feature type="signal peptide" evidence="1">
    <location>
        <begin position="1"/>
        <end position="26"/>
    </location>
</feature>
<gene>
    <name evidence="3" type="ORF">CBF28_03835</name>
</gene>
<name>A0A430B6Z2_9ENTE</name>
<keyword evidence="1" id="KW-0732">Signal</keyword>
<feature type="domain" description="WxL" evidence="2">
    <location>
        <begin position="42"/>
        <end position="218"/>
    </location>
</feature>
<proteinExistence type="predicted"/>
<dbReference type="InterPro" id="IPR027994">
    <property type="entry name" value="WxL_dom"/>
</dbReference>
<protein>
    <recommendedName>
        <fullName evidence="2">WxL domain-containing protein</fullName>
    </recommendedName>
</protein>
<evidence type="ECO:0000259" key="2">
    <source>
        <dbReference type="Pfam" id="PF13731"/>
    </source>
</evidence>
<keyword evidence="4" id="KW-1185">Reference proteome</keyword>
<reference evidence="3 4" key="1">
    <citation type="submission" date="2017-05" db="EMBL/GenBank/DDBJ databases">
        <title>Vagococcus spp. assemblies.</title>
        <authorList>
            <person name="Gulvik C.A."/>
        </authorList>
    </citation>
    <scope>NUCLEOTIDE SEQUENCE [LARGE SCALE GENOMIC DNA]</scope>
    <source>
        <strain evidence="3 4">SS1714</strain>
    </source>
</reference>
<comment type="caution">
    <text evidence="3">The sequence shown here is derived from an EMBL/GenBank/DDBJ whole genome shotgun (WGS) entry which is preliminary data.</text>
</comment>
<dbReference type="Pfam" id="PF13731">
    <property type="entry name" value="WxL"/>
    <property type="match status" value="1"/>
</dbReference>
<sequence>MMKKTILGTILLSSLFVIGVNVSVSAADVKTKDTDGVVKFQPSTDPEGPLSLNHVPTLDFGNNEISTEDQVYHASAQKVGDKNSSLYTQVTDNRGSLEGWRLSVKQDGQFKSSQKAHELKGASIEFKEGQLVTESLSQLGVATETFKLDPTGASQVVMSFKKDQGAGAWSTVYGDDSSLLEENGRTVTKNVQLSVPGISEKVNDVYKTSLTWVLSDVPGN</sequence>
<feature type="chain" id="PRO_5019436193" description="WxL domain-containing protein" evidence="1">
    <location>
        <begin position="27"/>
        <end position="220"/>
    </location>
</feature>
<dbReference type="Proteomes" id="UP000288028">
    <property type="component" value="Unassembled WGS sequence"/>
</dbReference>
<evidence type="ECO:0000313" key="3">
    <source>
        <dbReference type="EMBL" id="RSU16091.1"/>
    </source>
</evidence>
<dbReference type="OrthoDB" id="2339326at2"/>
<dbReference type="EMBL" id="NGKB01000003">
    <property type="protein sequence ID" value="RSU16091.1"/>
    <property type="molecule type" value="Genomic_DNA"/>
</dbReference>
<evidence type="ECO:0000313" key="4">
    <source>
        <dbReference type="Proteomes" id="UP000288028"/>
    </source>
</evidence>
<dbReference type="AlphaFoldDB" id="A0A430B6Z2"/>
<organism evidence="3 4">
    <name type="scientific">Vagococcus carniphilus</name>
    <dbReference type="NCBI Taxonomy" id="218144"/>
    <lineage>
        <taxon>Bacteria</taxon>
        <taxon>Bacillati</taxon>
        <taxon>Bacillota</taxon>
        <taxon>Bacilli</taxon>
        <taxon>Lactobacillales</taxon>
        <taxon>Enterococcaceae</taxon>
        <taxon>Vagococcus</taxon>
    </lineage>
</organism>
<accession>A0A430B6Z2</accession>
<evidence type="ECO:0000256" key="1">
    <source>
        <dbReference type="SAM" id="SignalP"/>
    </source>
</evidence>